<keyword evidence="3" id="KW-1185">Reference proteome</keyword>
<dbReference type="OrthoDB" id="1491115at2"/>
<dbReference type="Proteomes" id="UP000291259">
    <property type="component" value="Chromosome"/>
</dbReference>
<dbReference type="PANTHER" id="PTHR39441">
    <property type="entry name" value="DUF2252 DOMAIN-CONTAINING PROTEIN"/>
    <property type="match status" value="1"/>
</dbReference>
<evidence type="ECO:0000313" key="3">
    <source>
        <dbReference type="Proteomes" id="UP000291259"/>
    </source>
</evidence>
<sequence>MSDPTLFGTGAGHPGGVPRKERKAMGRSAREAVPLEAQGRLDPADRDPVAVLEAQAETRVKELISLRYARMSASPFTFYRGAAMLMAIDLRAHPDSGVTTQLCGDAHLSNVGVYASPERRLVLDLNDFDETATGPFEWDVKRMATSFEIAGRNNGFDDDDRARIVREFLIGYSDAIAEAAGLPVMAVHSSHIELEQVLEQGASQLSEDDLARARKGMAKTRARDSRQAARSLTERIEGMRRFRSDPPILVPRRELVAHLGLTDAEVDARFEGVLESYEASLPLNRRRIISKYHVEDAAIKVVGVGSVGTRAWVVLLRGNGKNDVLVLQAKEAQRSVLEPPDGPSAYEHQGQRVVEGQQVMQALSDVLLGWASATGLDGQPRDFYVRQFRDMKGSFAPEKMDPVALGVYARFCASVLARAHARAGDAAVIHGYVGGGARFADALGAFATAYADRNGRDHAALLEAIRTGRVEAAATV</sequence>
<evidence type="ECO:0000313" key="2">
    <source>
        <dbReference type="EMBL" id="QAY72738.1"/>
    </source>
</evidence>
<dbReference type="RefSeq" id="WP_129189275.1">
    <property type="nucleotide sequence ID" value="NZ_CP035491.1"/>
</dbReference>
<proteinExistence type="predicted"/>
<dbReference type="AlphaFoldDB" id="A0A4P6FQD4"/>
<reference evidence="2 3" key="1">
    <citation type="submission" date="2019-01" db="EMBL/GenBank/DDBJ databases">
        <title>Genome sequencing of strain FW100M-8.</title>
        <authorList>
            <person name="Heo J."/>
            <person name="Kim S.-J."/>
            <person name="Kim J.-S."/>
            <person name="Hong S.-B."/>
            <person name="Kwon S.-W."/>
        </authorList>
    </citation>
    <scope>NUCLEOTIDE SEQUENCE [LARGE SCALE GENOMIC DNA]</scope>
    <source>
        <strain evidence="2 3">FW100M-8</strain>
    </source>
</reference>
<dbReference type="PANTHER" id="PTHR39441:SF1">
    <property type="entry name" value="DUF2252 DOMAIN-CONTAINING PROTEIN"/>
    <property type="match status" value="1"/>
</dbReference>
<evidence type="ECO:0000256" key="1">
    <source>
        <dbReference type="SAM" id="MobiDB-lite"/>
    </source>
</evidence>
<organism evidence="2 3">
    <name type="scientific">Agromyces protaetiae</name>
    <dbReference type="NCBI Taxonomy" id="2509455"/>
    <lineage>
        <taxon>Bacteria</taxon>
        <taxon>Bacillati</taxon>
        <taxon>Actinomycetota</taxon>
        <taxon>Actinomycetes</taxon>
        <taxon>Micrococcales</taxon>
        <taxon>Microbacteriaceae</taxon>
        <taxon>Agromyces</taxon>
    </lineage>
</organism>
<feature type="region of interest" description="Disordered" evidence="1">
    <location>
        <begin position="1"/>
        <end position="28"/>
    </location>
</feature>
<dbReference type="EMBL" id="CP035491">
    <property type="protein sequence ID" value="QAY72738.1"/>
    <property type="molecule type" value="Genomic_DNA"/>
</dbReference>
<protein>
    <submittedName>
        <fullName evidence="2">DUF2252 domain-containing protein</fullName>
    </submittedName>
</protein>
<dbReference type="Pfam" id="PF10009">
    <property type="entry name" value="DUF2252"/>
    <property type="match status" value="1"/>
</dbReference>
<dbReference type="InterPro" id="IPR018721">
    <property type="entry name" value="DUF2252"/>
</dbReference>
<dbReference type="KEGG" id="agf:ET445_04670"/>
<accession>A0A4P6FQD4</accession>
<name>A0A4P6FQD4_9MICO</name>
<gene>
    <name evidence="2" type="ORF">ET445_04670</name>
</gene>